<dbReference type="Proteomes" id="UP000614410">
    <property type="component" value="Unassembled WGS sequence"/>
</dbReference>
<keyword evidence="1" id="KW-0808">Transferase</keyword>
<dbReference type="SUPFAM" id="SSF53335">
    <property type="entry name" value="S-adenosyl-L-methionine-dependent methyltransferases"/>
    <property type="match status" value="2"/>
</dbReference>
<comment type="caution">
    <text evidence="1">The sequence shown here is derived from an EMBL/GenBank/DDBJ whole genome shotgun (WGS) entry which is preliminary data.</text>
</comment>
<keyword evidence="1" id="KW-0489">Methyltransferase</keyword>
<dbReference type="AlphaFoldDB" id="A0A934NJK0"/>
<dbReference type="GO" id="GO:0008168">
    <property type="term" value="F:methyltransferase activity"/>
    <property type="evidence" value="ECO:0007669"/>
    <property type="project" value="UniProtKB-KW"/>
</dbReference>
<evidence type="ECO:0000313" key="2">
    <source>
        <dbReference type="Proteomes" id="UP000614410"/>
    </source>
</evidence>
<organism evidence="1 2">
    <name type="scientific">Candidatus Amunia macphersoniae</name>
    <dbReference type="NCBI Taxonomy" id="3127014"/>
    <lineage>
        <taxon>Bacteria</taxon>
        <taxon>Bacillati</taxon>
        <taxon>Candidatus Dormiibacterota</taxon>
        <taxon>Candidatus Dormibacteria</taxon>
        <taxon>Candidatus Aeolococcales</taxon>
        <taxon>Candidatus Aeolococcaceae</taxon>
        <taxon>Candidatus Amunia</taxon>
    </lineage>
</organism>
<gene>
    <name evidence="1" type="ORF">JF887_09085</name>
</gene>
<proteinExistence type="predicted"/>
<dbReference type="PANTHER" id="PTHR43861">
    <property type="entry name" value="TRANS-ACONITATE 2-METHYLTRANSFERASE-RELATED"/>
    <property type="match status" value="1"/>
</dbReference>
<dbReference type="InterPro" id="IPR029063">
    <property type="entry name" value="SAM-dependent_MTases_sf"/>
</dbReference>
<accession>A0A934NJK0</accession>
<dbReference type="Pfam" id="PF13489">
    <property type="entry name" value="Methyltransf_23"/>
    <property type="match status" value="1"/>
</dbReference>
<name>A0A934NJK0_9BACT</name>
<dbReference type="GO" id="GO:0032259">
    <property type="term" value="P:methylation"/>
    <property type="evidence" value="ECO:0007669"/>
    <property type="project" value="UniProtKB-KW"/>
</dbReference>
<sequence length="872" mass="93893">MPTIRWRSGDSPGSCLVCGASTTRLVAAVDANFLVDVRVGRCDVCASLRVVSAMHEYTSDDRAIDDYVEGGAGIDAIALGLCRVRPDRVRRFLDVGCNYGFGVHIAARLFGWDALGLEPSPAGRRGQAELGVPIRSDMLDERVDLGEPFDLVLASEVLEHVTDPADFLAQVRRRLSPSGVLVLTTPAAEVMTQPVEREEEALQALSPGFHYFLASTQGMRLLLEAAGFHHHHVVREGLSLQVVAAVTAEGWDTIAPRPTLDQGALLGYLDAAAQAAQRDSALASGMATRHFRLAVMLGDFDAAERSISRVRDTLLARTGFDLDDPVQAMQALASGVRPSWNLPGTAYAFGMLEFLHRQRAGRAAEHFALSASAALAWRGVSGLLDVDIANLLELSLGHRCLALAAADPSSAADATGRISEAVAPATARGRLRTGWWQARTMNELVARGHLEAAATLVTPVAESVASLVSSGDPDMRRTGRDSMFLLGVRALNTGDPSEARRWFTRCARACAQADADDEHASTLAQSARDHDQLAMDRGGDDPAIVDVDWRDPGVVVTLEVYWRDTWGVYVRGFAHAGKDPVRSISVSSGATRSSQAPGLREDVAALYPEGSVHPGCGFALYLPAPPDKLDVELDTSRGVRRTRLELPSHPLPVGEPRADRSKDVLAGFLTEAGDGPILTLGRRLRDGAQPEGFTTSVGNRRVVNIDIHDGNNVDVVGDVHRLSHIFPRGVFTAAYSESLLEHVVAPWLVAAEVNRVLALGALVLHYAPTAWPEHASPNDFWRFTADGLAVLFGPSTGFELVDGGTAGWARIHPEPVWRAGQLDMPVLSAGGQAWILARKVCDIGDEDVRWPYDPAEGERRAKLYPVDGIRQS</sequence>
<reference evidence="1 2" key="1">
    <citation type="submission" date="2020-10" db="EMBL/GenBank/DDBJ databases">
        <title>Ca. Dormibacterota MAGs.</title>
        <authorList>
            <person name="Montgomery K."/>
        </authorList>
    </citation>
    <scope>NUCLEOTIDE SEQUENCE [LARGE SCALE GENOMIC DNA]</scope>
    <source>
        <strain evidence="1">Mitchell_Peninsula_5</strain>
    </source>
</reference>
<dbReference type="CDD" id="cd02440">
    <property type="entry name" value="AdoMet_MTases"/>
    <property type="match status" value="1"/>
</dbReference>
<evidence type="ECO:0000313" key="1">
    <source>
        <dbReference type="EMBL" id="MBJ7609564.1"/>
    </source>
</evidence>
<dbReference type="EMBL" id="JAEKNN010000047">
    <property type="protein sequence ID" value="MBJ7609564.1"/>
    <property type="molecule type" value="Genomic_DNA"/>
</dbReference>
<protein>
    <submittedName>
        <fullName evidence="1">Methyltransferase domain-containing protein</fullName>
    </submittedName>
</protein>
<dbReference type="Gene3D" id="3.40.50.150">
    <property type="entry name" value="Vaccinia Virus protein VP39"/>
    <property type="match status" value="1"/>
</dbReference>